<dbReference type="SUPFAM" id="SSF63829">
    <property type="entry name" value="Calcium-dependent phosphotriesterase"/>
    <property type="match status" value="1"/>
</dbReference>
<dbReference type="PANTHER" id="PTHR11799">
    <property type="entry name" value="PARAOXONASE"/>
    <property type="match status" value="1"/>
</dbReference>
<reference evidence="1 2" key="1">
    <citation type="journal article" date="2011" name="Cell">
        <title>Insight into structure and assembly of the nuclear pore complex by utilizing the genome of a eukaryotic thermophile.</title>
        <authorList>
            <person name="Amlacher S."/>
            <person name="Sarges P."/>
            <person name="Flemming D."/>
            <person name="van Noort V."/>
            <person name="Kunze R."/>
            <person name="Devos D.P."/>
            <person name="Arumugam M."/>
            <person name="Bork P."/>
            <person name="Hurt E."/>
        </authorList>
    </citation>
    <scope>NUCLEOTIDE SEQUENCE [LARGE SCALE GENOMIC DNA]</scope>
    <source>
        <strain evidence="2">DSM 1495 / CBS 144.50 / IMI 039719</strain>
    </source>
</reference>
<dbReference type="Proteomes" id="UP000008066">
    <property type="component" value="Unassembled WGS sequence"/>
</dbReference>
<proteinExistence type="predicted"/>
<dbReference type="AlphaFoldDB" id="G0SH45"/>
<name>G0SH45_CHATD</name>
<dbReference type="OMA" id="NDHHYRE"/>
<dbReference type="InterPro" id="IPR051288">
    <property type="entry name" value="Serum_paraoxonase/arylesterase"/>
</dbReference>
<dbReference type="Gene3D" id="2.120.10.30">
    <property type="entry name" value="TolB, C-terminal domain"/>
    <property type="match status" value="1"/>
</dbReference>
<evidence type="ECO:0000313" key="1">
    <source>
        <dbReference type="EMBL" id="EGS17534.1"/>
    </source>
</evidence>
<dbReference type="KEGG" id="cthr:CTHT_0068650"/>
<dbReference type="InterPro" id="IPR011042">
    <property type="entry name" value="6-blade_b-propeller_TolB-like"/>
</dbReference>
<dbReference type="eggNOG" id="ENOG502QUCT">
    <property type="taxonomic scope" value="Eukaryota"/>
</dbReference>
<dbReference type="HOGENOM" id="CLU_033924_0_0_1"/>
<keyword evidence="2" id="KW-1185">Reference proteome</keyword>
<dbReference type="PANTHER" id="PTHR11799:SF12">
    <property type="entry name" value="PARAOXONASE-RELATED"/>
    <property type="match status" value="1"/>
</dbReference>
<dbReference type="GeneID" id="18260903"/>
<gene>
    <name evidence="1" type="ORF">CTHT_0068650</name>
</gene>
<evidence type="ECO:0008006" key="3">
    <source>
        <dbReference type="Google" id="ProtNLM"/>
    </source>
</evidence>
<protein>
    <recommendedName>
        <fullName evidence="3">Serum paraoxonase/arylesterase-like protein</fullName>
    </recommendedName>
</protein>
<dbReference type="RefSeq" id="XP_006697152.1">
    <property type="nucleotide sequence ID" value="XM_006697089.1"/>
</dbReference>
<accession>G0SH45</accession>
<dbReference type="EMBL" id="GL988047">
    <property type="protein sequence ID" value="EGS17534.1"/>
    <property type="molecule type" value="Genomic_DNA"/>
</dbReference>
<dbReference type="OrthoDB" id="5307922at2759"/>
<sequence>MKWLTLSLFGALLSWAIYSIAPFVSRTITVFGLFRRYPEGTTTTDETLQAIPDTTHCEDLHYHAPSGTLFTACEDNLEGRHKWFPPLANFDDPEVGSKGLGSIHVIDPKTMKSQRLKFDNFNGPFITHGIDVIPDKDRPEGEAVYIFAVNHVPEVQASGAKGPSARSQLEVFYHIIGTSSVKHLRSIWHPLIRTPNDVVALSPTSLYVTNDHFYREHGIMRTIEDMYIKSDWSDIVHIQLDSLKAPSADAGVTARIALAGLHNTNGIGHGRTEDEILISSCTSGVLNIAQVPSDPSTGNLTVVEAIEIDHIADNPSYFADPYASAVDDRSGFLEAGVSRAADLLHTMRDPNAKDPVMVTYLRPKRPEEGGGWEKRVLLDDDGARLRSASAAVLVAIDPASEPNGGSRKAWLFATGFLSKNVIAVKVDL</sequence>
<evidence type="ECO:0000313" key="2">
    <source>
        <dbReference type="Proteomes" id="UP000008066"/>
    </source>
</evidence>
<organism evidence="2">
    <name type="scientific">Chaetomium thermophilum (strain DSM 1495 / CBS 144.50 / IMI 039719)</name>
    <name type="common">Thermochaetoides thermophila</name>
    <dbReference type="NCBI Taxonomy" id="759272"/>
    <lineage>
        <taxon>Eukaryota</taxon>
        <taxon>Fungi</taxon>
        <taxon>Dikarya</taxon>
        <taxon>Ascomycota</taxon>
        <taxon>Pezizomycotina</taxon>
        <taxon>Sordariomycetes</taxon>
        <taxon>Sordariomycetidae</taxon>
        <taxon>Sordariales</taxon>
        <taxon>Chaetomiaceae</taxon>
        <taxon>Thermochaetoides</taxon>
    </lineage>
</organism>